<proteinExistence type="predicted"/>
<feature type="compositionally biased region" description="Basic residues" evidence="1">
    <location>
        <begin position="56"/>
        <end position="68"/>
    </location>
</feature>
<keyword evidence="3" id="KW-1185">Reference proteome</keyword>
<evidence type="ECO:0000313" key="3">
    <source>
        <dbReference type="Proteomes" id="UP000191342"/>
    </source>
</evidence>
<organism evidence="2 3">
    <name type="scientific">Penicillium flavigenum</name>
    <dbReference type="NCBI Taxonomy" id="254877"/>
    <lineage>
        <taxon>Eukaryota</taxon>
        <taxon>Fungi</taxon>
        <taxon>Dikarya</taxon>
        <taxon>Ascomycota</taxon>
        <taxon>Pezizomycotina</taxon>
        <taxon>Eurotiomycetes</taxon>
        <taxon>Eurotiomycetidae</taxon>
        <taxon>Eurotiales</taxon>
        <taxon>Aspergillaceae</taxon>
        <taxon>Penicillium</taxon>
    </lineage>
</organism>
<dbReference type="OrthoDB" id="4363571at2759"/>
<feature type="region of interest" description="Disordered" evidence="1">
    <location>
        <begin position="49"/>
        <end position="121"/>
    </location>
</feature>
<accession>A0A1V6SHT4</accession>
<dbReference type="EMBL" id="MLQL01000053">
    <property type="protein sequence ID" value="OQE13153.1"/>
    <property type="molecule type" value="Genomic_DNA"/>
</dbReference>
<feature type="compositionally biased region" description="Basic and acidic residues" evidence="1">
    <location>
        <begin position="175"/>
        <end position="184"/>
    </location>
</feature>
<name>A0A1V6SHT4_9EURO</name>
<dbReference type="Proteomes" id="UP000191342">
    <property type="component" value="Unassembled WGS sequence"/>
</dbReference>
<protein>
    <submittedName>
        <fullName evidence="2">Uncharacterized protein</fullName>
    </submittedName>
</protein>
<reference evidence="3" key="1">
    <citation type="journal article" date="2017" name="Nat. Microbiol.">
        <title>Global analysis of biosynthetic gene clusters reveals vast potential of secondary metabolite production in Penicillium species.</title>
        <authorList>
            <person name="Nielsen J.C."/>
            <person name="Grijseels S."/>
            <person name="Prigent S."/>
            <person name="Ji B."/>
            <person name="Dainat J."/>
            <person name="Nielsen K.F."/>
            <person name="Frisvad J.C."/>
            <person name="Workman M."/>
            <person name="Nielsen J."/>
        </authorList>
    </citation>
    <scope>NUCLEOTIDE SEQUENCE [LARGE SCALE GENOMIC DNA]</scope>
    <source>
        <strain evidence="3">IBT 14082</strain>
    </source>
</reference>
<gene>
    <name evidence="2" type="ORF">PENFLA_c053G03364</name>
</gene>
<sequence>MPDKGKKRAAEWCTFCEMGGHTREECRRWAACQRDTMAGIQMAMEAAYKPQPRVQGQKKARCHYRGGQKVKERKAARDNAPSLSLPPPPPTPSAEASGPASTSSLPMGTNATTQGSPGVEPGLLSRLVQVSQSEAELLVRFLEKIRKEGSTCEGFVENPLVEDEPGQESTQGPCEEPKDEGKWE</sequence>
<dbReference type="AlphaFoldDB" id="A0A1V6SHT4"/>
<feature type="region of interest" description="Disordered" evidence="1">
    <location>
        <begin position="152"/>
        <end position="184"/>
    </location>
</feature>
<feature type="compositionally biased region" description="Polar residues" evidence="1">
    <location>
        <begin position="105"/>
        <end position="116"/>
    </location>
</feature>
<evidence type="ECO:0000256" key="1">
    <source>
        <dbReference type="SAM" id="MobiDB-lite"/>
    </source>
</evidence>
<comment type="caution">
    <text evidence="2">The sequence shown here is derived from an EMBL/GenBank/DDBJ whole genome shotgun (WGS) entry which is preliminary data.</text>
</comment>
<evidence type="ECO:0000313" key="2">
    <source>
        <dbReference type="EMBL" id="OQE13153.1"/>
    </source>
</evidence>
<feature type="compositionally biased region" description="Low complexity" evidence="1">
    <location>
        <begin position="93"/>
        <end position="104"/>
    </location>
</feature>